<dbReference type="InterPro" id="IPR011333">
    <property type="entry name" value="SKP1/BTB/POZ_sf"/>
</dbReference>
<dbReference type="PROSITE" id="PS50097">
    <property type="entry name" value="BTB"/>
    <property type="match status" value="1"/>
</dbReference>
<name>A0A2B4R386_STYPI</name>
<protein>
    <submittedName>
        <fullName evidence="4">Kelch-like protein 12</fullName>
    </submittedName>
</protein>
<keyword evidence="1" id="KW-0880">Kelch repeat</keyword>
<dbReference type="EMBL" id="LSMT01001177">
    <property type="protein sequence ID" value="PFX12804.1"/>
    <property type="molecule type" value="Genomic_DNA"/>
</dbReference>
<dbReference type="SMART" id="SM00875">
    <property type="entry name" value="BACK"/>
    <property type="match status" value="2"/>
</dbReference>
<dbReference type="SUPFAM" id="SSF54695">
    <property type="entry name" value="POZ domain"/>
    <property type="match status" value="1"/>
</dbReference>
<feature type="domain" description="BTB" evidence="3">
    <location>
        <begin position="858"/>
        <end position="927"/>
    </location>
</feature>
<dbReference type="InterPro" id="IPR015915">
    <property type="entry name" value="Kelch-typ_b-propeller"/>
</dbReference>
<comment type="caution">
    <text evidence="4">The sequence shown here is derived from an EMBL/GenBank/DDBJ whole genome shotgun (WGS) entry which is preliminary data.</text>
</comment>
<dbReference type="Gene3D" id="3.30.710.10">
    <property type="entry name" value="Potassium Channel Kv1.1, Chain A"/>
    <property type="match status" value="1"/>
</dbReference>
<dbReference type="InterPro" id="IPR006652">
    <property type="entry name" value="Kelch_1"/>
</dbReference>
<evidence type="ECO:0000256" key="2">
    <source>
        <dbReference type="ARBA" id="ARBA00022737"/>
    </source>
</evidence>
<proteinExistence type="predicted"/>
<dbReference type="Gene3D" id="1.25.40.420">
    <property type="match status" value="2"/>
</dbReference>
<dbReference type="Pfam" id="PF07707">
    <property type="entry name" value="BACK"/>
    <property type="match status" value="2"/>
</dbReference>
<dbReference type="SUPFAM" id="SSF117281">
    <property type="entry name" value="Kelch motif"/>
    <property type="match status" value="2"/>
</dbReference>
<gene>
    <name evidence="4" type="primary">klhl12</name>
    <name evidence="4" type="ORF">AWC38_SpisGene23177</name>
</gene>
<keyword evidence="2" id="KW-0677">Repeat</keyword>
<keyword evidence="5" id="KW-1185">Reference proteome</keyword>
<reference evidence="5" key="1">
    <citation type="journal article" date="2017" name="bioRxiv">
        <title>Comparative analysis of the genomes of Stylophora pistillata and Acropora digitifera provides evidence for extensive differences between species of corals.</title>
        <authorList>
            <person name="Voolstra C.R."/>
            <person name="Li Y."/>
            <person name="Liew Y.J."/>
            <person name="Baumgarten S."/>
            <person name="Zoccola D."/>
            <person name="Flot J.-F."/>
            <person name="Tambutte S."/>
            <person name="Allemand D."/>
            <person name="Aranda M."/>
        </authorList>
    </citation>
    <scope>NUCLEOTIDE SEQUENCE [LARGE SCALE GENOMIC DNA]</scope>
</reference>
<dbReference type="Gene3D" id="2.120.10.80">
    <property type="entry name" value="Kelch-type beta propeller"/>
    <property type="match status" value="2"/>
</dbReference>
<organism evidence="4 5">
    <name type="scientific">Stylophora pistillata</name>
    <name type="common">Smooth cauliflower coral</name>
    <dbReference type="NCBI Taxonomy" id="50429"/>
    <lineage>
        <taxon>Eukaryota</taxon>
        <taxon>Metazoa</taxon>
        <taxon>Cnidaria</taxon>
        <taxon>Anthozoa</taxon>
        <taxon>Hexacorallia</taxon>
        <taxon>Scleractinia</taxon>
        <taxon>Astrocoeniina</taxon>
        <taxon>Pocilloporidae</taxon>
        <taxon>Stylophora</taxon>
    </lineage>
</organism>
<evidence type="ECO:0000256" key="1">
    <source>
        <dbReference type="ARBA" id="ARBA00022441"/>
    </source>
</evidence>
<dbReference type="InterPro" id="IPR000210">
    <property type="entry name" value="BTB/POZ_dom"/>
</dbReference>
<dbReference type="SMART" id="SM00225">
    <property type="entry name" value="BTB"/>
    <property type="match status" value="1"/>
</dbReference>
<evidence type="ECO:0000313" key="5">
    <source>
        <dbReference type="Proteomes" id="UP000225706"/>
    </source>
</evidence>
<evidence type="ECO:0000313" key="4">
    <source>
        <dbReference type="EMBL" id="PFX12804.1"/>
    </source>
</evidence>
<dbReference type="PANTHER" id="PTHR45632:SF3">
    <property type="entry name" value="KELCH-LIKE PROTEIN 32"/>
    <property type="match status" value="1"/>
</dbReference>
<dbReference type="Pfam" id="PF00651">
    <property type="entry name" value="BTB"/>
    <property type="match status" value="1"/>
</dbReference>
<dbReference type="AlphaFoldDB" id="A0A2B4R386"/>
<dbReference type="Proteomes" id="UP000225706">
    <property type="component" value="Unassembled WGS sequence"/>
</dbReference>
<dbReference type="InterPro" id="IPR011705">
    <property type="entry name" value="BACK"/>
</dbReference>
<dbReference type="SMART" id="SM00612">
    <property type="entry name" value="Kelch"/>
    <property type="match status" value="4"/>
</dbReference>
<dbReference type="PANTHER" id="PTHR45632">
    <property type="entry name" value="LD33804P"/>
    <property type="match status" value="1"/>
</dbReference>
<sequence>MQWIKHKKEERMAVAAKIIGAVRLGLVNIIEVIAELNSQEIQVIPEIHMLLHELLLYSYEPSASPEFATNKMKARSMESKELIDSGLKDLKTYSVLCTFAARLGLKDLQEAAEAKMASTYKDVCESKEFLTHINADQLLSLLGRDDLNSPSEAFIFKSAMKWIKYKGEERMAVAGKIIGAVRLGLVDVKIVIEELKTEEMQQIPEVNMHLQESMMHHIMPSHEFAAEKVKPRSMSPVLVAIHPTMRVKNTNESQRQQTDSSEYGAYNPYSPQSMAYYFDVEAKLWKPLPSLAQVDEKTSSIFCAEHSGNYLFVAGNKQGIYFIHRYDVVNNSWVKLPDLENYHKVNCLCAIGDYLYAISELGPPQRYSLKNNSWQGGEGLNFIKPEGFRRGLNEERLSTVATTVLKSRIYVIHGYKKCEGDQRYQKWVDKPAVVHCFDPKYNEWKKIASTCHPHLGSCLFVVNNKLCVAGGNTSEQGYESAPVEVYDEATDTWSVEPQKHIPQNGLGAVEIEGRVYFIINKFPVDSGIRIPPEEMYQVLVAIHPTMRVKNTNESQRQQTDSSEYGAYSSHSPQCMAHYFDVEAKLWKPLPSLAQLDEKTSSIFCAEHSGNYLFVAGNNQSCYNFIHRYDVVNNSWVKPPDLENYDKVNCLCAIGDYLYAISELKTPQRYSLKNNSWQGGEELNFSNPEGFPRGLYEERLSTVATTVLKSRIYVIHGYKKYEGDRHDQEWVAKPAVVHCFDPKYNEWKKIASTCHPHFGSCLFVVNNKLCVAGGNTSEQGYKSVSARSKQRYKSTPVEVYNEATDTWSVEPQKHIPPNGLGAVEIEGRVYFIINKFPVDSGIRIPPEEMYQFRNESQFIDVRLKVGEDIFPAHRVVLAANSDYFYAMFTNGMKESNQEVIELKDKNFKSNALKIILDSIYNGDLHVTEENVFEVLAAADHLQVATVVQQCCDFLEKAFVQLRLDMQNYCLLCTIADRHGLKDLQEAAERKMASTFKDICESEEFLSIIDTDQLVTLLSRDDLNGLSETFVFKSVMQWIKHKKEERLAVAAKVIGAVRLGLVDIRVVIEELNTEEMQRDPEIHKQVYEALVHNNSWTI</sequence>
<accession>A0A2B4R386</accession>
<dbReference type="OrthoDB" id="5986771at2759"/>
<evidence type="ECO:0000259" key="3">
    <source>
        <dbReference type="PROSITE" id="PS50097"/>
    </source>
</evidence>